<sequence length="73" mass="8444">MIIDQKCRILEVISMFSYSWIIMDGNFHSSVCLLRVHFHTFQNLIIIYICDVTIRSGGKLWNRGSSTYEGTSP</sequence>
<dbReference type="AlphaFoldDB" id="A0A1I7V0D9"/>
<dbReference type="Proteomes" id="UP000095282">
    <property type="component" value="Unplaced"/>
</dbReference>
<name>A0A1I7V0D9_9PELO</name>
<evidence type="ECO:0000313" key="1">
    <source>
        <dbReference type="Proteomes" id="UP000095282"/>
    </source>
</evidence>
<proteinExistence type="predicted"/>
<evidence type="ECO:0000313" key="2">
    <source>
        <dbReference type="WBParaSite" id="Csp11.Scaffold630.g21144.t1"/>
    </source>
</evidence>
<accession>A0A1I7V0D9</accession>
<organism evidence="1 2">
    <name type="scientific">Caenorhabditis tropicalis</name>
    <dbReference type="NCBI Taxonomy" id="1561998"/>
    <lineage>
        <taxon>Eukaryota</taxon>
        <taxon>Metazoa</taxon>
        <taxon>Ecdysozoa</taxon>
        <taxon>Nematoda</taxon>
        <taxon>Chromadorea</taxon>
        <taxon>Rhabditida</taxon>
        <taxon>Rhabditina</taxon>
        <taxon>Rhabditomorpha</taxon>
        <taxon>Rhabditoidea</taxon>
        <taxon>Rhabditidae</taxon>
        <taxon>Peloderinae</taxon>
        <taxon>Caenorhabditis</taxon>
    </lineage>
</organism>
<keyword evidence="1" id="KW-1185">Reference proteome</keyword>
<reference evidence="2" key="1">
    <citation type="submission" date="2016-11" db="UniProtKB">
        <authorList>
            <consortium name="WormBaseParasite"/>
        </authorList>
    </citation>
    <scope>IDENTIFICATION</scope>
</reference>
<protein>
    <submittedName>
        <fullName evidence="2">Ovule protein</fullName>
    </submittedName>
</protein>
<dbReference type="WBParaSite" id="Csp11.Scaffold630.g21144.t1">
    <property type="protein sequence ID" value="Csp11.Scaffold630.g21144.t1"/>
    <property type="gene ID" value="Csp11.Scaffold630.g21144"/>
</dbReference>